<evidence type="ECO:0000256" key="1">
    <source>
        <dbReference type="SAM" id="MobiDB-lite"/>
    </source>
</evidence>
<dbReference type="EMBL" id="BEYU01000129">
    <property type="protein sequence ID" value="GBG32743.1"/>
    <property type="molecule type" value="Genomic_DNA"/>
</dbReference>
<comment type="caution">
    <text evidence="2">The sequence shown here is derived from an EMBL/GenBank/DDBJ whole genome shotgun (WGS) entry which is preliminary data.</text>
</comment>
<name>A0A2R5GVQ3_9STRA</name>
<feature type="region of interest" description="Disordered" evidence="1">
    <location>
        <begin position="50"/>
        <end position="71"/>
    </location>
</feature>
<proteinExistence type="predicted"/>
<dbReference type="Proteomes" id="UP000241890">
    <property type="component" value="Unassembled WGS sequence"/>
</dbReference>
<dbReference type="InParanoid" id="A0A2R5GVQ3"/>
<evidence type="ECO:0000313" key="3">
    <source>
        <dbReference type="Proteomes" id="UP000241890"/>
    </source>
</evidence>
<organism evidence="2 3">
    <name type="scientific">Hondaea fermentalgiana</name>
    <dbReference type="NCBI Taxonomy" id="2315210"/>
    <lineage>
        <taxon>Eukaryota</taxon>
        <taxon>Sar</taxon>
        <taxon>Stramenopiles</taxon>
        <taxon>Bigyra</taxon>
        <taxon>Labyrinthulomycetes</taxon>
        <taxon>Thraustochytrida</taxon>
        <taxon>Thraustochytriidae</taxon>
        <taxon>Hondaea</taxon>
    </lineage>
</organism>
<sequence length="71" mass="8195">MALSISIYGLVLRRPPITLAILWRFSVMKISTVALEKLIRFANPQLQIRNSKSATPNPQLQIRFKPHPRKE</sequence>
<reference evidence="2 3" key="1">
    <citation type="submission" date="2017-12" db="EMBL/GenBank/DDBJ databases">
        <title>Sequencing, de novo assembly and annotation of complete genome of a new Thraustochytrid species, strain FCC1311.</title>
        <authorList>
            <person name="Sedici K."/>
            <person name="Godart F."/>
            <person name="Aiese Cigliano R."/>
            <person name="Sanseverino W."/>
            <person name="Barakat M."/>
            <person name="Ortet P."/>
            <person name="Marechal E."/>
            <person name="Cagnac O."/>
            <person name="Amato A."/>
        </authorList>
    </citation>
    <scope>NUCLEOTIDE SEQUENCE [LARGE SCALE GENOMIC DNA]</scope>
</reference>
<dbReference type="AlphaFoldDB" id="A0A2R5GVQ3"/>
<keyword evidence="3" id="KW-1185">Reference proteome</keyword>
<feature type="compositionally biased region" description="Polar residues" evidence="1">
    <location>
        <begin position="50"/>
        <end position="60"/>
    </location>
</feature>
<protein>
    <submittedName>
        <fullName evidence="2">Uncharacterized protein</fullName>
    </submittedName>
</protein>
<evidence type="ECO:0000313" key="2">
    <source>
        <dbReference type="EMBL" id="GBG32743.1"/>
    </source>
</evidence>
<accession>A0A2R5GVQ3</accession>
<gene>
    <name evidence="2" type="ORF">FCC1311_089682</name>
</gene>